<dbReference type="EMBL" id="CM039437">
    <property type="protein sequence ID" value="KAI4305393.1"/>
    <property type="molecule type" value="Genomic_DNA"/>
</dbReference>
<sequence length="170" mass="19048">MNPSAASATDFMQYNGNGNGSDSDANPDDEPEYYQPISAVDDDGEDGDVNSEEEHHHLPNGYCLNGISSLDLTDDVELKSSDDDEEEEEEEEERIRQASELAIHRAFIEDENRRNMPLPAENAVRVMEAMRGVSFGGTVPDWAGEVPEDRWIDHVRRLRQPPNNSTSLRS</sequence>
<gene>
    <name evidence="1" type="ORF">L6164_028763</name>
</gene>
<organism evidence="1 2">
    <name type="scientific">Bauhinia variegata</name>
    <name type="common">Purple orchid tree</name>
    <name type="synonym">Phanera variegata</name>
    <dbReference type="NCBI Taxonomy" id="167791"/>
    <lineage>
        <taxon>Eukaryota</taxon>
        <taxon>Viridiplantae</taxon>
        <taxon>Streptophyta</taxon>
        <taxon>Embryophyta</taxon>
        <taxon>Tracheophyta</taxon>
        <taxon>Spermatophyta</taxon>
        <taxon>Magnoliopsida</taxon>
        <taxon>eudicotyledons</taxon>
        <taxon>Gunneridae</taxon>
        <taxon>Pentapetalae</taxon>
        <taxon>rosids</taxon>
        <taxon>fabids</taxon>
        <taxon>Fabales</taxon>
        <taxon>Fabaceae</taxon>
        <taxon>Cercidoideae</taxon>
        <taxon>Cercideae</taxon>
        <taxon>Bauhiniinae</taxon>
        <taxon>Bauhinia</taxon>
    </lineage>
</organism>
<evidence type="ECO:0000313" key="2">
    <source>
        <dbReference type="Proteomes" id="UP000828941"/>
    </source>
</evidence>
<reference evidence="1 2" key="1">
    <citation type="journal article" date="2022" name="DNA Res.">
        <title>Chromosomal-level genome assembly of the orchid tree Bauhinia variegata (Leguminosae; Cercidoideae) supports the allotetraploid origin hypothesis of Bauhinia.</title>
        <authorList>
            <person name="Zhong Y."/>
            <person name="Chen Y."/>
            <person name="Zheng D."/>
            <person name="Pang J."/>
            <person name="Liu Y."/>
            <person name="Luo S."/>
            <person name="Meng S."/>
            <person name="Qian L."/>
            <person name="Wei D."/>
            <person name="Dai S."/>
            <person name="Zhou R."/>
        </authorList>
    </citation>
    <scope>NUCLEOTIDE SEQUENCE [LARGE SCALE GENOMIC DNA]</scope>
    <source>
        <strain evidence="1">BV-YZ2020</strain>
    </source>
</reference>
<protein>
    <submittedName>
        <fullName evidence="1">Uncharacterized protein</fullName>
    </submittedName>
</protein>
<comment type="caution">
    <text evidence="1">The sequence shown here is derived from an EMBL/GenBank/DDBJ whole genome shotgun (WGS) entry which is preliminary data.</text>
</comment>
<keyword evidence="2" id="KW-1185">Reference proteome</keyword>
<name>A0ACB9L7G7_BAUVA</name>
<evidence type="ECO:0000313" key="1">
    <source>
        <dbReference type="EMBL" id="KAI4305393.1"/>
    </source>
</evidence>
<proteinExistence type="predicted"/>
<accession>A0ACB9L7G7</accession>
<dbReference type="Proteomes" id="UP000828941">
    <property type="component" value="Chromosome 12"/>
</dbReference>